<name>A0A2G8KKY0_STIJA</name>
<evidence type="ECO:0000256" key="2">
    <source>
        <dbReference type="ARBA" id="ARBA00022692"/>
    </source>
</evidence>
<feature type="transmembrane region" description="Helical" evidence="9">
    <location>
        <begin position="124"/>
        <end position="146"/>
    </location>
</feature>
<keyword evidence="7" id="KW-0325">Glycoprotein</keyword>
<evidence type="ECO:0000256" key="6">
    <source>
        <dbReference type="ARBA" id="ARBA00023170"/>
    </source>
</evidence>
<protein>
    <submittedName>
        <fullName evidence="11">Putative gamma-aminobutyric acid type B receptor subunit 2</fullName>
    </submittedName>
</protein>
<keyword evidence="6 11" id="KW-0675">Receptor</keyword>
<dbReference type="OrthoDB" id="10548398at2759"/>
<feature type="domain" description="G-protein coupled receptors family 3 profile" evidence="10">
    <location>
        <begin position="25"/>
        <end position="234"/>
    </location>
</feature>
<evidence type="ECO:0000256" key="9">
    <source>
        <dbReference type="SAM" id="Phobius"/>
    </source>
</evidence>
<dbReference type="InterPro" id="IPR017978">
    <property type="entry name" value="GPCR_3_C"/>
</dbReference>
<dbReference type="PANTHER" id="PTHR10519">
    <property type="entry name" value="GABA-B RECEPTOR"/>
    <property type="match status" value="1"/>
</dbReference>
<dbReference type="GO" id="GO:0038039">
    <property type="term" value="C:G protein-coupled receptor heterodimeric complex"/>
    <property type="evidence" value="ECO:0007669"/>
    <property type="project" value="TreeGrafter"/>
</dbReference>
<feature type="transmembrane region" description="Helical" evidence="9">
    <location>
        <begin position="20"/>
        <end position="44"/>
    </location>
</feature>
<keyword evidence="5 9" id="KW-0472">Membrane</keyword>
<dbReference type="PANTHER" id="PTHR10519:SF20">
    <property type="entry name" value="G-PROTEIN COUPLED RECEPTOR 156-RELATED"/>
    <property type="match status" value="1"/>
</dbReference>
<reference evidence="11 12" key="1">
    <citation type="journal article" date="2017" name="PLoS Biol.">
        <title>The sea cucumber genome provides insights into morphological evolution and visceral regeneration.</title>
        <authorList>
            <person name="Zhang X."/>
            <person name="Sun L."/>
            <person name="Yuan J."/>
            <person name="Sun Y."/>
            <person name="Gao Y."/>
            <person name="Zhang L."/>
            <person name="Li S."/>
            <person name="Dai H."/>
            <person name="Hamel J.F."/>
            <person name="Liu C."/>
            <person name="Yu Y."/>
            <person name="Liu S."/>
            <person name="Lin W."/>
            <person name="Guo K."/>
            <person name="Jin S."/>
            <person name="Xu P."/>
            <person name="Storey K.B."/>
            <person name="Huan P."/>
            <person name="Zhang T."/>
            <person name="Zhou Y."/>
            <person name="Zhang J."/>
            <person name="Lin C."/>
            <person name="Li X."/>
            <person name="Xing L."/>
            <person name="Huo D."/>
            <person name="Sun M."/>
            <person name="Wang L."/>
            <person name="Mercier A."/>
            <person name="Li F."/>
            <person name="Yang H."/>
            <person name="Xiang J."/>
        </authorList>
    </citation>
    <scope>NUCLEOTIDE SEQUENCE [LARGE SCALE GENOMIC DNA]</scope>
    <source>
        <strain evidence="11">Shaxun</strain>
        <tissue evidence="11">Muscle</tissue>
    </source>
</reference>
<keyword evidence="8" id="KW-0807">Transducer</keyword>
<feature type="transmembrane region" description="Helical" evidence="9">
    <location>
        <begin position="192"/>
        <end position="219"/>
    </location>
</feature>
<keyword evidence="2 9" id="KW-0812">Transmembrane</keyword>
<evidence type="ECO:0000256" key="7">
    <source>
        <dbReference type="ARBA" id="ARBA00023180"/>
    </source>
</evidence>
<comment type="caution">
    <text evidence="11">The sequence shown here is derived from an EMBL/GenBank/DDBJ whole genome shotgun (WGS) entry which is preliminary data.</text>
</comment>
<dbReference type="GO" id="GO:0004965">
    <property type="term" value="F:G protein-coupled GABA receptor activity"/>
    <property type="evidence" value="ECO:0007669"/>
    <property type="project" value="InterPro"/>
</dbReference>
<evidence type="ECO:0000256" key="3">
    <source>
        <dbReference type="ARBA" id="ARBA00022989"/>
    </source>
</evidence>
<proteinExistence type="predicted"/>
<accession>A0A2G8KKY0</accession>
<evidence type="ECO:0000259" key="10">
    <source>
        <dbReference type="PROSITE" id="PS50259"/>
    </source>
</evidence>
<gene>
    <name evidence="11" type="ORF">BSL78_14475</name>
</gene>
<evidence type="ECO:0000313" key="12">
    <source>
        <dbReference type="Proteomes" id="UP000230750"/>
    </source>
</evidence>
<sequence>MASPVFFNKTALFPDLDDNQHMILCQAQSTSASLGFILTISTLVCKIWKFYKDKAYAQSKVVSNLQLCSAIIASFGVDVGLQLLIKLLYPLNVTTKQISEEVDVTDPNHVTVYYVRICTTGDQLIPLIITVVDKAVLLLLGLFWTIEIRQASFKAHEEEQLIAISIYNVLIFASCGLILSLLLQNATPTECYVISSTLIICCAIFTWIIIFTPKVLFILKSRNKDTEDREKPNFDTALTDLSSNASLERYVGKVPEELLDEHIRLKEQLTKLQIMVQAQRRGVRGAEKEQEQESITVIET</sequence>
<keyword evidence="12" id="KW-1185">Reference proteome</keyword>
<dbReference type="PRINTS" id="PR01176">
    <property type="entry name" value="GABABRECEPTR"/>
</dbReference>
<evidence type="ECO:0000256" key="8">
    <source>
        <dbReference type="ARBA" id="ARBA00023224"/>
    </source>
</evidence>
<dbReference type="STRING" id="307972.A0A2G8KKY0"/>
<dbReference type="AlphaFoldDB" id="A0A2G8KKY0"/>
<evidence type="ECO:0000256" key="4">
    <source>
        <dbReference type="ARBA" id="ARBA00023040"/>
    </source>
</evidence>
<dbReference type="InterPro" id="IPR002455">
    <property type="entry name" value="GPCR3_GABA-B"/>
</dbReference>
<keyword evidence="3 9" id="KW-1133">Transmembrane helix</keyword>
<evidence type="ECO:0000256" key="1">
    <source>
        <dbReference type="ARBA" id="ARBA00004141"/>
    </source>
</evidence>
<dbReference type="Proteomes" id="UP000230750">
    <property type="component" value="Unassembled WGS sequence"/>
</dbReference>
<dbReference type="Pfam" id="PF00003">
    <property type="entry name" value="7tm_3"/>
    <property type="match status" value="1"/>
</dbReference>
<dbReference type="GO" id="GO:0007214">
    <property type="term" value="P:gamma-aminobutyric acid signaling pathway"/>
    <property type="evidence" value="ECO:0007669"/>
    <property type="project" value="TreeGrafter"/>
</dbReference>
<organism evidence="11 12">
    <name type="scientific">Stichopus japonicus</name>
    <name type="common">Sea cucumber</name>
    <dbReference type="NCBI Taxonomy" id="307972"/>
    <lineage>
        <taxon>Eukaryota</taxon>
        <taxon>Metazoa</taxon>
        <taxon>Echinodermata</taxon>
        <taxon>Eleutherozoa</taxon>
        <taxon>Echinozoa</taxon>
        <taxon>Holothuroidea</taxon>
        <taxon>Aspidochirotacea</taxon>
        <taxon>Aspidochirotida</taxon>
        <taxon>Stichopodidae</taxon>
        <taxon>Apostichopus</taxon>
    </lineage>
</organism>
<evidence type="ECO:0000313" key="11">
    <source>
        <dbReference type="EMBL" id="PIK48663.1"/>
    </source>
</evidence>
<dbReference type="EMBL" id="MRZV01000509">
    <property type="protein sequence ID" value="PIK48663.1"/>
    <property type="molecule type" value="Genomic_DNA"/>
</dbReference>
<dbReference type="PROSITE" id="PS50259">
    <property type="entry name" value="G_PROTEIN_RECEP_F3_4"/>
    <property type="match status" value="1"/>
</dbReference>
<keyword evidence="4" id="KW-0297">G-protein coupled receptor</keyword>
<feature type="transmembrane region" description="Helical" evidence="9">
    <location>
        <begin position="166"/>
        <end position="186"/>
    </location>
</feature>
<evidence type="ECO:0000256" key="5">
    <source>
        <dbReference type="ARBA" id="ARBA00023136"/>
    </source>
</evidence>
<comment type="subcellular location">
    <subcellularLocation>
        <location evidence="1">Membrane</location>
        <topology evidence="1">Multi-pass membrane protein</topology>
    </subcellularLocation>
</comment>